<dbReference type="PROSITE" id="PS51371">
    <property type="entry name" value="CBS"/>
    <property type="match status" value="2"/>
</dbReference>
<dbReference type="eggNOG" id="COG0517">
    <property type="taxonomic scope" value="Bacteria"/>
</dbReference>
<dbReference type="InterPro" id="IPR051257">
    <property type="entry name" value="Diverse_CBS-Domain"/>
</dbReference>
<evidence type="ECO:0000256" key="1">
    <source>
        <dbReference type="ARBA" id="ARBA00023122"/>
    </source>
</evidence>
<dbReference type="InterPro" id="IPR046342">
    <property type="entry name" value="CBS_dom_sf"/>
</dbReference>
<dbReference type="SUPFAM" id="SSF54631">
    <property type="entry name" value="CBS-domain pair"/>
    <property type="match status" value="1"/>
</dbReference>
<dbReference type="Gene3D" id="3.10.580.10">
    <property type="entry name" value="CBS-domain"/>
    <property type="match status" value="1"/>
</dbReference>
<dbReference type="KEGG" id="acz:Acaty_c1071"/>
<evidence type="ECO:0000256" key="2">
    <source>
        <dbReference type="PROSITE-ProRule" id="PRU00703"/>
    </source>
</evidence>
<reference evidence="4 5" key="1">
    <citation type="journal article" date="2009" name="J. Bacteriol.">
        <title>Draft genome sequence of the extremely acidophilic bacterium Acidithiobacillus caldus ATCC 51756 reveals metabolic versatility in the genus Acidithiobacillus.</title>
        <authorList>
            <person name="Valdes J."/>
            <person name="Quatrini R."/>
            <person name="Hallberg K."/>
            <person name="Dopson M."/>
            <person name="Valenzuela P.D."/>
            <person name="Holmes D.S."/>
        </authorList>
    </citation>
    <scope>NUCLEOTIDE SEQUENCE [LARGE SCALE GENOMIC DNA]</scope>
    <source>
        <strain evidence="5">ATCC 51756 / DSM 8584 / KU</strain>
    </source>
</reference>
<dbReference type="AlphaFoldDB" id="A0A059ZY66"/>
<feature type="domain" description="CBS" evidence="3">
    <location>
        <begin position="17"/>
        <end position="74"/>
    </location>
</feature>
<dbReference type="SMART" id="SM00116">
    <property type="entry name" value="CBS"/>
    <property type="match status" value="2"/>
</dbReference>
<organism evidence="4 5">
    <name type="scientific">Acidithiobacillus caldus (strain ATCC 51756 / DSM 8584 / KU)</name>
    <dbReference type="NCBI Taxonomy" id="637389"/>
    <lineage>
        <taxon>Bacteria</taxon>
        <taxon>Pseudomonadati</taxon>
        <taxon>Pseudomonadota</taxon>
        <taxon>Acidithiobacillia</taxon>
        <taxon>Acidithiobacillales</taxon>
        <taxon>Acidithiobacillaceae</taxon>
        <taxon>Acidithiobacillus</taxon>
    </lineage>
</organism>
<protein>
    <submittedName>
        <fullName evidence="4">CBS domain protein sometimes clustered with YjeE</fullName>
    </submittedName>
</protein>
<dbReference type="RefSeq" id="WP_004871598.1">
    <property type="nucleotide sequence ID" value="NZ_CP005986.1"/>
</dbReference>
<gene>
    <name evidence="4" type="ORF">Acaty_c1071</name>
</gene>
<feature type="domain" description="CBS" evidence="3">
    <location>
        <begin position="107"/>
        <end position="161"/>
    </location>
</feature>
<dbReference type="PANTHER" id="PTHR43080">
    <property type="entry name" value="CBS DOMAIN-CONTAINING PROTEIN CBSX3, MITOCHONDRIAL"/>
    <property type="match status" value="1"/>
</dbReference>
<evidence type="ECO:0000313" key="5">
    <source>
        <dbReference type="Proteomes" id="UP000005522"/>
    </source>
</evidence>
<evidence type="ECO:0000259" key="3">
    <source>
        <dbReference type="PROSITE" id="PS51371"/>
    </source>
</evidence>
<dbReference type="PANTHER" id="PTHR43080:SF2">
    <property type="entry name" value="CBS DOMAIN-CONTAINING PROTEIN"/>
    <property type="match status" value="1"/>
</dbReference>
<proteinExistence type="predicted"/>
<dbReference type="EMBL" id="CP005986">
    <property type="protein sequence ID" value="AIA54941.1"/>
    <property type="molecule type" value="Genomic_DNA"/>
</dbReference>
<evidence type="ECO:0000313" key="4">
    <source>
        <dbReference type="EMBL" id="AIA54941.1"/>
    </source>
</evidence>
<dbReference type="CDD" id="cd04586">
    <property type="entry name" value="CBS_pair_BON_assoc"/>
    <property type="match status" value="1"/>
</dbReference>
<name>A0A059ZY66_ACICK</name>
<sequence>MTAAPGTAAPKTAATIMTREVVHVAEGDDVQVVAKRLLESGHHSLPVLDQDGRVVGMIGERDLIDAHRQIHLPTVLSLLDSVIPISGWREYEEELRKATAVTALQLATPKPEVAHLGDSVESLADRILKRNLHALPVVDDGGHLLGIVSRSDILRALIQGS</sequence>
<keyword evidence="1 2" id="KW-0129">CBS domain</keyword>
<dbReference type="Pfam" id="PF00571">
    <property type="entry name" value="CBS"/>
    <property type="match status" value="2"/>
</dbReference>
<dbReference type="Proteomes" id="UP000005522">
    <property type="component" value="Chromosome"/>
</dbReference>
<dbReference type="InterPro" id="IPR000644">
    <property type="entry name" value="CBS_dom"/>
</dbReference>
<accession>A0A059ZY66</accession>
<dbReference type="HOGENOM" id="CLU_040681_9_0_6"/>